<dbReference type="NCBIfam" id="TIGR00249">
    <property type="entry name" value="sixA"/>
    <property type="match status" value="1"/>
</dbReference>
<dbReference type="AlphaFoldDB" id="A0A022PLJ1"/>
<dbReference type="Gene3D" id="3.40.50.1240">
    <property type="entry name" value="Phosphoglycerate mutase-like"/>
    <property type="match status" value="1"/>
</dbReference>
<dbReference type="CDD" id="cd07067">
    <property type="entry name" value="HP_PGM_like"/>
    <property type="match status" value="1"/>
</dbReference>
<dbReference type="EMBL" id="JFGV01000018">
    <property type="protein sequence ID" value="EYU15868.1"/>
    <property type="molecule type" value="Genomic_DNA"/>
</dbReference>
<keyword evidence="1" id="KW-0378">Hydrolase</keyword>
<name>A0A022PLJ1_9GAMM</name>
<dbReference type="PATRIC" id="fig|1393736.3.peg.1621"/>
<protein>
    <submittedName>
        <fullName evidence="1">Phosphohistidine phosphatase, SixA</fullName>
        <ecNumber evidence="1">3.1.3.-</ecNumber>
    </submittedName>
</protein>
<sequence length="160" mass="17323">MQIFIMRHGDAALDAMSDAARQLTPRGCDESQKMACWLAQQKHQIDLVLVSPYIRAEQTLQIVRKSLSLPDSEEVLLGLTPSGDAATASSYLQFLAEQGHNAVLVVSHLPLVSYLVAELCPAETPPMFATSAMICVDLNSQTGKGTLVWQVSPSQLAEKA</sequence>
<organism evidence="1 2">
    <name type="scientific">Photorhabdus aegyptia</name>
    <dbReference type="NCBI Taxonomy" id="2805098"/>
    <lineage>
        <taxon>Bacteria</taxon>
        <taxon>Pseudomonadati</taxon>
        <taxon>Pseudomonadota</taxon>
        <taxon>Gammaproteobacteria</taxon>
        <taxon>Enterobacterales</taxon>
        <taxon>Morganellaceae</taxon>
        <taxon>Photorhabdus</taxon>
    </lineage>
</organism>
<dbReference type="SUPFAM" id="SSF53254">
    <property type="entry name" value="Phosphoglycerate mutase-like"/>
    <property type="match status" value="1"/>
</dbReference>
<keyword evidence="2" id="KW-1185">Reference proteome</keyword>
<dbReference type="GO" id="GO:0101006">
    <property type="term" value="F:protein histidine phosphatase activity"/>
    <property type="evidence" value="ECO:0007669"/>
    <property type="project" value="InterPro"/>
</dbReference>
<dbReference type="InterPro" id="IPR029033">
    <property type="entry name" value="His_PPase_superfam"/>
</dbReference>
<reference evidence="1 2" key="1">
    <citation type="submission" date="2014-03" db="EMBL/GenBank/DDBJ databases">
        <title>Draft Genome of Photorhabdus luminescens BA1, an Egyptian Isolate.</title>
        <authorList>
            <person name="Ghazal S."/>
            <person name="Hurst S.G.IV."/>
            <person name="Morris K."/>
            <person name="Thomas K."/>
            <person name="Tisa L.S."/>
        </authorList>
    </citation>
    <scope>NUCLEOTIDE SEQUENCE [LARGE SCALE GENOMIC DNA]</scope>
    <source>
        <strain evidence="1 2">BA1</strain>
    </source>
</reference>
<dbReference type="Pfam" id="PF00300">
    <property type="entry name" value="His_Phos_1"/>
    <property type="match status" value="1"/>
</dbReference>
<dbReference type="RefSeq" id="WP_036777700.1">
    <property type="nucleotide sequence ID" value="NZ_CAWLTM010000097.1"/>
</dbReference>
<proteinExistence type="predicted"/>
<dbReference type="InterPro" id="IPR004449">
    <property type="entry name" value="SixA"/>
</dbReference>
<dbReference type="Proteomes" id="UP000023464">
    <property type="component" value="Unassembled WGS sequence"/>
</dbReference>
<dbReference type="EC" id="3.1.3.-" evidence="1"/>
<accession>A0A022PLJ1</accession>
<dbReference type="InterPro" id="IPR013078">
    <property type="entry name" value="His_Pase_superF_clade-1"/>
</dbReference>
<dbReference type="GO" id="GO:0005737">
    <property type="term" value="C:cytoplasm"/>
    <property type="evidence" value="ECO:0007669"/>
    <property type="project" value="InterPro"/>
</dbReference>
<gene>
    <name evidence="1" type="ORF">BA1DRAFT_01606</name>
</gene>
<comment type="caution">
    <text evidence="1">The sequence shown here is derived from an EMBL/GenBank/DDBJ whole genome shotgun (WGS) entry which is preliminary data.</text>
</comment>
<evidence type="ECO:0000313" key="2">
    <source>
        <dbReference type="Proteomes" id="UP000023464"/>
    </source>
</evidence>
<evidence type="ECO:0000313" key="1">
    <source>
        <dbReference type="EMBL" id="EYU15868.1"/>
    </source>
</evidence>